<dbReference type="InterPro" id="IPR050856">
    <property type="entry name" value="Biotin_carboxylase_complex"/>
</dbReference>
<keyword evidence="4" id="KW-0460">Magnesium</keyword>
<accession>A0A2Z4FG07</accession>
<dbReference type="InterPro" id="IPR011764">
    <property type="entry name" value="Biotin_carboxylation_dom"/>
</dbReference>
<dbReference type="FunFam" id="3.30.1490.20:FF:000003">
    <property type="entry name" value="acetyl-CoA carboxylase isoform X1"/>
    <property type="match status" value="1"/>
</dbReference>
<evidence type="ECO:0000256" key="3">
    <source>
        <dbReference type="ARBA" id="ARBA00022840"/>
    </source>
</evidence>
<dbReference type="InterPro" id="IPR011054">
    <property type="entry name" value="Rudment_hybrid_motif"/>
</dbReference>
<reference evidence="6 7" key="1">
    <citation type="submission" date="2018-06" db="EMBL/GenBank/DDBJ databases">
        <title>Lujinxingia sediminis gen. nov. sp. nov., a new facultative anaerobic member of the class Deltaproteobacteria, and proposal of Lujinxingaceae fam. nov.</title>
        <authorList>
            <person name="Guo L.-Y."/>
            <person name="Li C.-M."/>
            <person name="Wang S."/>
            <person name="Du Z.-J."/>
        </authorList>
    </citation>
    <scope>NUCLEOTIDE SEQUENCE [LARGE SCALE GENOMIC DNA]</scope>
    <source>
        <strain evidence="6 7">FA350</strain>
    </source>
</reference>
<evidence type="ECO:0000256" key="5">
    <source>
        <dbReference type="ARBA" id="ARBA00023267"/>
    </source>
</evidence>
<protein>
    <submittedName>
        <fullName evidence="6">Acetyl-CoA carboxylase biotin carboxylase subunit</fullName>
    </submittedName>
</protein>
<dbReference type="PROSITE" id="PS00867">
    <property type="entry name" value="CPSASE_2"/>
    <property type="match status" value="1"/>
</dbReference>
<organism evidence="6 7">
    <name type="scientific">Bradymonas sediminis</name>
    <dbReference type="NCBI Taxonomy" id="1548548"/>
    <lineage>
        <taxon>Bacteria</taxon>
        <taxon>Deltaproteobacteria</taxon>
        <taxon>Bradymonadales</taxon>
        <taxon>Bradymonadaceae</taxon>
        <taxon>Bradymonas</taxon>
    </lineage>
</organism>
<dbReference type="SMART" id="SM00878">
    <property type="entry name" value="Biotin_carb_C"/>
    <property type="match status" value="1"/>
</dbReference>
<evidence type="ECO:0000256" key="1">
    <source>
        <dbReference type="ARBA" id="ARBA00022598"/>
    </source>
</evidence>
<dbReference type="SUPFAM" id="SSF52440">
    <property type="entry name" value="PreATP-grasp domain"/>
    <property type="match status" value="1"/>
</dbReference>
<dbReference type="PROSITE" id="PS50975">
    <property type="entry name" value="ATP_GRASP"/>
    <property type="match status" value="1"/>
</dbReference>
<dbReference type="PANTHER" id="PTHR18866:SF33">
    <property type="entry name" value="METHYLCROTONOYL-COA CARBOXYLASE SUBUNIT ALPHA, MITOCHONDRIAL-RELATED"/>
    <property type="match status" value="1"/>
</dbReference>
<dbReference type="Pfam" id="PF00289">
    <property type="entry name" value="Biotin_carb_N"/>
    <property type="match status" value="1"/>
</dbReference>
<dbReference type="GO" id="GO:0016874">
    <property type="term" value="F:ligase activity"/>
    <property type="evidence" value="ECO:0007669"/>
    <property type="project" value="UniProtKB-KW"/>
</dbReference>
<dbReference type="Pfam" id="PF02786">
    <property type="entry name" value="CPSase_L_D2"/>
    <property type="match status" value="1"/>
</dbReference>
<dbReference type="NCBIfam" id="NF006367">
    <property type="entry name" value="PRK08591.1"/>
    <property type="match status" value="1"/>
</dbReference>
<dbReference type="InterPro" id="IPR005479">
    <property type="entry name" value="CPAse_ATP-bd"/>
</dbReference>
<dbReference type="SUPFAM" id="SSF51246">
    <property type="entry name" value="Rudiment single hybrid motif"/>
    <property type="match status" value="1"/>
</dbReference>
<dbReference type="PANTHER" id="PTHR18866">
    <property type="entry name" value="CARBOXYLASE:PYRUVATE/ACETYL-COA/PROPIONYL-COA CARBOXYLASE"/>
    <property type="match status" value="1"/>
</dbReference>
<evidence type="ECO:0000313" key="7">
    <source>
        <dbReference type="Proteomes" id="UP000249799"/>
    </source>
</evidence>
<name>A0A2Z4FG07_9DELT</name>
<dbReference type="PROSITE" id="PS50979">
    <property type="entry name" value="BC"/>
    <property type="match status" value="1"/>
</dbReference>
<dbReference type="InterPro" id="IPR011761">
    <property type="entry name" value="ATP-grasp"/>
</dbReference>
<evidence type="ECO:0000313" key="6">
    <source>
        <dbReference type="EMBL" id="AWV87852.1"/>
    </source>
</evidence>
<dbReference type="Pfam" id="PF02785">
    <property type="entry name" value="Biotin_carb_C"/>
    <property type="match status" value="1"/>
</dbReference>
<sequence>MFTKVLVANRGEIAVRVMRSLREMGIASVAVYSEADRQALHVRMADEAYCVGPAASAESYLRADKILQVAKESGAQAIHPGYGFLSENADFARACDEAGVVFIGPRPDAIIAMGEKTRARTLMEKAGVPLVPGTKDAIEDAAEALEISKKMGFPVLVKAAAGGGGKGMRRVDNAEDFIAAFEGARREALSSFGNGDVYVEKYVIDPKHVEIQVLADGHGNVVHLYERDCSVQRRHQKIIEETPCTTLHEETRRKMGEVAVMAAKAVDYIGAGTVEFLLDADQNFYFLEMNTRLQVEHPITEMITGLDLVRWQVRIANGEALPFDQSGVSRRGASIECRIYAEDPENKFMPSPGKITYLSDPHGPGVRQDSGVYSGATVSVHYDPMISKLVVWAEDRDQAIRRMKRALSEMVVTGITTNIAFHQEVLDHPGFIEGKYDTEFVPKMMLGREKPEEQFEEQAEWAAVIAAHRRDEAIAAGGATGSAHAGAASKSTGSGWKQLGRFRALGRY</sequence>
<dbReference type="InterPro" id="IPR005481">
    <property type="entry name" value="BC-like_N"/>
</dbReference>
<dbReference type="KEGG" id="bsed:DN745_00285"/>
<dbReference type="InterPro" id="IPR005482">
    <property type="entry name" value="Biotin_COase_C"/>
</dbReference>
<dbReference type="AlphaFoldDB" id="A0A2Z4FG07"/>
<dbReference type="OrthoDB" id="9769961at2"/>
<dbReference type="Gene3D" id="3.30.470.20">
    <property type="entry name" value="ATP-grasp fold, B domain"/>
    <property type="match status" value="1"/>
</dbReference>
<dbReference type="RefSeq" id="WP_111331079.1">
    <property type="nucleotide sequence ID" value="NZ_CP030032.1"/>
</dbReference>
<gene>
    <name evidence="6" type="primary">accC</name>
    <name evidence="6" type="ORF">DN745_00285</name>
</gene>
<dbReference type="PROSITE" id="PS00866">
    <property type="entry name" value="CPSASE_1"/>
    <property type="match status" value="1"/>
</dbReference>
<dbReference type="FunFam" id="3.40.50.20:FF:000010">
    <property type="entry name" value="Propionyl-CoA carboxylase subunit alpha"/>
    <property type="match status" value="1"/>
</dbReference>
<dbReference type="InterPro" id="IPR016185">
    <property type="entry name" value="PreATP-grasp_dom_sf"/>
</dbReference>
<keyword evidence="7" id="KW-1185">Reference proteome</keyword>
<dbReference type="NCBIfam" id="TIGR00514">
    <property type="entry name" value="accC"/>
    <property type="match status" value="1"/>
</dbReference>
<dbReference type="GO" id="GO:0005524">
    <property type="term" value="F:ATP binding"/>
    <property type="evidence" value="ECO:0007669"/>
    <property type="project" value="UniProtKB-UniRule"/>
</dbReference>
<keyword evidence="1" id="KW-0436">Ligase</keyword>
<keyword evidence="5" id="KW-0092">Biotin</keyword>
<dbReference type="GO" id="GO:0046872">
    <property type="term" value="F:metal ion binding"/>
    <property type="evidence" value="ECO:0007669"/>
    <property type="project" value="InterPro"/>
</dbReference>
<dbReference type="EMBL" id="CP030032">
    <property type="protein sequence ID" value="AWV87852.1"/>
    <property type="molecule type" value="Genomic_DNA"/>
</dbReference>
<dbReference type="UniPathway" id="UPA00655">
    <property type="reaction ID" value="UER00711"/>
</dbReference>
<dbReference type="Proteomes" id="UP000249799">
    <property type="component" value="Chromosome"/>
</dbReference>
<dbReference type="SUPFAM" id="SSF56059">
    <property type="entry name" value="Glutathione synthetase ATP-binding domain-like"/>
    <property type="match status" value="1"/>
</dbReference>
<keyword evidence="2" id="KW-0547">Nucleotide-binding</keyword>
<evidence type="ECO:0000256" key="4">
    <source>
        <dbReference type="ARBA" id="ARBA00022842"/>
    </source>
</evidence>
<dbReference type="GO" id="GO:2001295">
    <property type="term" value="P:malonyl-CoA biosynthetic process"/>
    <property type="evidence" value="ECO:0007669"/>
    <property type="project" value="UniProtKB-UniPathway"/>
</dbReference>
<evidence type="ECO:0000256" key="2">
    <source>
        <dbReference type="ARBA" id="ARBA00022741"/>
    </source>
</evidence>
<dbReference type="FunFam" id="3.30.470.20:FF:000028">
    <property type="entry name" value="Methylcrotonoyl-CoA carboxylase subunit alpha, mitochondrial"/>
    <property type="match status" value="1"/>
</dbReference>
<proteinExistence type="predicted"/>
<keyword evidence="3" id="KW-0067">ATP-binding</keyword>
<dbReference type="InterPro" id="IPR004549">
    <property type="entry name" value="Acetyl_CoA_COase_biotin_COase"/>
</dbReference>